<dbReference type="EMBL" id="CP013987">
    <property type="protein sequence ID" value="ALZ86458.1"/>
    <property type="molecule type" value="Genomic_DNA"/>
</dbReference>
<name>A0A0U4HL02_9PSED</name>
<dbReference type="GO" id="GO:0016020">
    <property type="term" value="C:membrane"/>
    <property type="evidence" value="ECO:0007669"/>
    <property type="project" value="InterPro"/>
</dbReference>
<evidence type="ECO:0000313" key="5">
    <source>
        <dbReference type="EMBL" id="ALZ86458.1"/>
    </source>
</evidence>
<dbReference type="PROSITE" id="PS50883">
    <property type="entry name" value="EAL"/>
    <property type="match status" value="1"/>
</dbReference>
<dbReference type="InterPro" id="IPR003660">
    <property type="entry name" value="HAMP_dom"/>
</dbReference>
<evidence type="ECO:0000313" key="6">
    <source>
        <dbReference type="Proteomes" id="UP000064137"/>
    </source>
</evidence>
<dbReference type="RefSeq" id="WP_059316516.1">
    <property type="nucleotide sequence ID" value="NZ_CP013987.1"/>
</dbReference>
<dbReference type="AlphaFoldDB" id="A0A0U4HL02"/>
<dbReference type="SMART" id="SM00267">
    <property type="entry name" value="GGDEF"/>
    <property type="match status" value="1"/>
</dbReference>
<dbReference type="KEGG" id="por:APT59_20435"/>
<dbReference type="InterPro" id="IPR001633">
    <property type="entry name" value="EAL_dom"/>
</dbReference>
<feature type="domain" description="GGDEF" evidence="4">
    <location>
        <begin position="370"/>
        <end position="507"/>
    </location>
</feature>
<dbReference type="GO" id="GO:0007165">
    <property type="term" value="P:signal transduction"/>
    <property type="evidence" value="ECO:0007669"/>
    <property type="project" value="InterPro"/>
</dbReference>
<dbReference type="Gene3D" id="3.20.20.450">
    <property type="entry name" value="EAL domain"/>
    <property type="match status" value="1"/>
</dbReference>
<dbReference type="PROSITE" id="PS50887">
    <property type="entry name" value="GGDEF"/>
    <property type="match status" value="1"/>
</dbReference>
<dbReference type="SUPFAM" id="SSF55073">
    <property type="entry name" value="Nucleotide cyclase"/>
    <property type="match status" value="1"/>
</dbReference>
<organism evidence="5 6">
    <name type="scientific">Pseudomonas oryzihabitans</name>
    <dbReference type="NCBI Taxonomy" id="47885"/>
    <lineage>
        <taxon>Bacteria</taxon>
        <taxon>Pseudomonadati</taxon>
        <taxon>Pseudomonadota</taxon>
        <taxon>Gammaproteobacteria</taxon>
        <taxon>Pseudomonadales</taxon>
        <taxon>Pseudomonadaceae</taxon>
        <taxon>Pseudomonas</taxon>
    </lineage>
</organism>
<dbReference type="NCBIfam" id="TIGR00254">
    <property type="entry name" value="GGDEF"/>
    <property type="match status" value="1"/>
</dbReference>
<dbReference type="CDD" id="cd01948">
    <property type="entry name" value="EAL"/>
    <property type="match status" value="1"/>
</dbReference>
<dbReference type="OrthoDB" id="8416215at2"/>
<feature type="transmembrane region" description="Helical" evidence="1">
    <location>
        <begin position="259"/>
        <end position="281"/>
    </location>
</feature>
<dbReference type="InterPro" id="IPR029787">
    <property type="entry name" value="Nucleotide_cyclase"/>
</dbReference>
<reference evidence="5 6" key="1">
    <citation type="submission" date="2016-01" db="EMBL/GenBank/DDBJ databases">
        <title>Annotation of Pseudomonas oryzihabitans USDA-ARS-USMARC-56511.</title>
        <authorList>
            <person name="Harhay G.P."/>
            <person name="Harhay D.M."/>
            <person name="Smith T.P.L."/>
            <person name="Bono J.L."/>
            <person name="Heaton M.P."/>
            <person name="Clawson M.L."/>
            <person name="Chitko-Mckown C.G."/>
            <person name="Capik S.F."/>
            <person name="DeDonder K.D."/>
            <person name="Apley M.D."/>
            <person name="Lubbers B.V."/>
            <person name="White B.J."/>
            <person name="Larson R.L."/>
        </authorList>
    </citation>
    <scope>NUCLEOTIDE SEQUENCE [LARGE SCALE GENOMIC DNA]</scope>
    <source>
        <strain evidence="5 6">USDA-ARS-USMARC-56511</strain>
    </source>
</reference>
<evidence type="ECO:0000259" key="2">
    <source>
        <dbReference type="PROSITE" id="PS50883"/>
    </source>
</evidence>
<keyword evidence="1" id="KW-0812">Transmembrane</keyword>
<dbReference type="Gene3D" id="3.30.70.270">
    <property type="match status" value="1"/>
</dbReference>
<dbReference type="InterPro" id="IPR052155">
    <property type="entry name" value="Biofilm_reg_signaling"/>
</dbReference>
<dbReference type="PANTHER" id="PTHR44757">
    <property type="entry name" value="DIGUANYLATE CYCLASE DGCP"/>
    <property type="match status" value="1"/>
</dbReference>
<dbReference type="PANTHER" id="PTHR44757:SF2">
    <property type="entry name" value="BIOFILM ARCHITECTURE MAINTENANCE PROTEIN MBAA"/>
    <property type="match status" value="1"/>
</dbReference>
<dbReference type="PROSITE" id="PS50885">
    <property type="entry name" value="HAMP"/>
    <property type="match status" value="1"/>
</dbReference>
<feature type="domain" description="HAMP" evidence="3">
    <location>
        <begin position="283"/>
        <end position="335"/>
    </location>
</feature>
<dbReference type="InterPro" id="IPR035919">
    <property type="entry name" value="EAL_sf"/>
</dbReference>
<gene>
    <name evidence="5" type="ORF">APT59_20435</name>
</gene>
<dbReference type="CDD" id="cd01949">
    <property type="entry name" value="GGDEF"/>
    <property type="match status" value="1"/>
</dbReference>
<evidence type="ECO:0000256" key="1">
    <source>
        <dbReference type="SAM" id="Phobius"/>
    </source>
</evidence>
<evidence type="ECO:0000259" key="3">
    <source>
        <dbReference type="PROSITE" id="PS50885"/>
    </source>
</evidence>
<dbReference type="Pfam" id="PF00563">
    <property type="entry name" value="EAL"/>
    <property type="match status" value="1"/>
</dbReference>
<evidence type="ECO:0000259" key="4">
    <source>
        <dbReference type="PROSITE" id="PS50887"/>
    </source>
</evidence>
<dbReference type="InterPro" id="IPR043128">
    <property type="entry name" value="Rev_trsase/Diguanyl_cyclase"/>
</dbReference>
<keyword evidence="1" id="KW-0472">Membrane</keyword>
<dbReference type="SMART" id="SM00052">
    <property type="entry name" value="EAL"/>
    <property type="match status" value="1"/>
</dbReference>
<protein>
    <submittedName>
        <fullName evidence="5">C-di-GMP phosphodiesterase</fullName>
    </submittedName>
</protein>
<dbReference type="InterPro" id="IPR000160">
    <property type="entry name" value="GGDEF_dom"/>
</dbReference>
<sequence length="774" mass="86368">MNLNRRVLLLILPVALLCSLTLVGLGYTVQREAVIGLERSRVNHDLAALETTYREYDQFSRNLLYALANSAALGNFLRQTDVPYRNEALGTQLQLAVQRLVGNDAPSRISLTIARPDLSLAYYYERSDDPFAQLGSRQRQLLERLARAPDGPLERRDYLIDEQGQSLLVATTALLPSTAGPPLPGQRDLAMTLQLAVSPERVETLRRTLEQTYGAPLEFSRTPPVRTSAFTAVERLAPDLYVRLSPDPQHLHEQLRSLAVAYFSGGLLVTLACILVLVILIRRHITLPIARLDSQLTEVLEGQRLALEDSREPGEIGHLGANMKRLHDNNLAILAQLRTALRTDVLTQIGNRRYFQLMGESWLAGKPDGRTIALLYFGLDHFKSVNDRFGHEVGDELLQAMARQTQQLLAAYQERNEVVFTRLAGDEFAILLRGSAAATDALALGEELQRNYDSGTLVGERRYAVTLSIGLAAPEAPLDLADLLAQAALALDRAKSEGGNRLVHFTPALAARQRRQDLLDEYLRHLNPDEEFHLVYMPAVDSAGQVRSAETLLRWNSPRLGAVSPAEFIPIAERQGHFRWIDRWVVDQACREYPALQEILGNDLVLSVNLSSAQLDQADIVPYLRERVRHHGVDPGHLELEFTETFAAELNERTLGLLHELRAEGFRVAIDDFGVGYTSIQQVTDYPADTIKFDRLIVERLSQPGNQASLDALVAFCHARDAQVIAEGVDTEQKQLCLHQAGCDLLQGFLVCPPRRLDELGEWQRQRLGNPSPV</sequence>
<proteinExistence type="predicted"/>
<dbReference type="Pfam" id="PF00990">
    <property type="entry name" value="GGDEF"/>
    <property type="match status" value="1"/>
</dbReference>
<feature type="domain" description="EAL" evidence="2">
    <location>
        <begin position="515"/>
        <end position="768"/>
    </location>
</feature>
<dbReference type="Proteomes" id="UP000064137">
    <property type="component" value="Chromosome"/>
</dbReference>
<dbReference type="SUPFAM" id="SSF141868">
    <property type="entry name" value="EAL domain-like"/>
    <property type="match status" value="1"/>
</dbReference>
<accession>A0A0U4HL02</accession>
<keyword evidence="1" id="KW-1133">Transmembrane helix</keyword>